<dbReference type="GO" id="GO:0008476">
    <property type="term" value="F:protein-tyrosine sulfotransferase activity"/>
    <property type="evidence" value="ECO:0007669"/>
    <property type="project" value="InterPro"/>
</dbReference>
<dbReference type="PANTHER" id="PTHR12788:SF10">
    <property type="entry name" value="PROTEIN-TYROSINE SULFOTRANSFERASE"/>
    <property type="match status" value="1"/>
</dbReference>
<keyword evidence="4" id="KW-1185">Reference proteome</keyword>
<dbReference type="Pfam" id="PF14559">
    <property type="entry name" value="TPR_19"/>
    <property type="match status" value="1"/>
</dbReference>
<name>A0YBH6_9GAMM</name>
<dbReference type="InterPro" id="IPR019734">
    <property type="entry name" value="TPR_rpt"/>
</dbReference>
<dbReference type="PANTHER" id="PTHR12788">
    <property type="entry name" value="PROTEIN-TYROSINE SULFOTRANSFERASE 2"/>
    <property type="match status" value="1"/>
</dbReference>
<evidence type="ECO:0000313" key="4">
    <source>
        <dbReference type="Proteomes" id="UP000004931"/>
    </source>
</evidence>
<sequence length="669" mass="75734">MTIVDTDPAAQPSLEKRLEQAKASLQNGDIKQAAQMLDQLLSISSTHRDGLYYMAVCLRKLGEYSTAEEVLRQLKIAHPRYGRAFQEQGYCFLEQAKNVDAIQSFEAAVALNAALLGSWKILLAYYEKQGNVEQAELAYQRVRWLSSLPEPLQAVTSLINENRLFVAEQICRRFLTEHPKHAEAMRLLASVGSQLQILDDAEFLLESCVEFEPTFNGARLDYVMVLHKRQKFQKSLEQAQYLYKIDSNNVNYKVALAAQYEAVGNFSEALTIYDSVVQIHPNLHGVYSARGHALKTVGQTNDAIASYQKAYQITPSFGDAYWSLANLKTYTFSDDELTGMRGQLELDGIATEDKFHLCFALGKALEDREMFAESFAYYDQGNSLKLETTTYSSEQMESQVDEQKRLFDAGFFESRRGSGSSSNAPIFVVGLPRAGSTLLEQILASHSQVDGTRELANIIGLANQLNRGRRKNGEPYPSILASLKPEQLKKLGDDFIEDTLFHRQGGVYFIDKMPNNFRHIPLIKLILPNAKIIDARREPMACCFSGFKQLFSEGQEFSYGLDNIGRYYRAYVDVMSHWDAVLPGQILRVQHEDVVDDLEAQVRRLLDFCGLPFEQQCLDFHQTERAVRTPSSEQVRQPIYQSGLSQWKNYDEFLQPLKDALGATATSYR</sequence>
<dbReference type="eggNOG" id="COG0457">
    <property type="taxonomic scope" value="Bacteria"/>
</dbReference>
<evidence type="ECO:0000256" key="1">
    <source>
        <dbReference type="ARBA" id="ARBA00022679"/>
    </source>
</evidence>
<dbReference type="InterPro" id="IPR026634">
    <property type="entry name" value="TPST-like"/>
</dbReference>
<dbReference type="Gene3D" id="1.25.40.10">
    <property type="entry name" value="Tetratricopeptide repeat domain"/>
    <property type="match status" value="2"/>
</dbReference>
<dbReference type="STRING" id="247633.GP2143_05630"/>
<dbReference type="Pfam" id="PF13469">
    <property type="entry name" value="Sulfotransfer_3"/>
    <property type="match status" value="1"/>
</dbReference>
<organism evidence="3 4">
    <name type="scientific">marine gamma proteobacterium HTCC2143</name>
    <dbReference type="NCBI Taxonomy" id="247633"/>
    <lineage>
        <taxon>Bacteria</taxon>
        <taxon>Pseudomonadati</taxon>
        <taxon>Pseudomonadota</taxon>
        <taxon>Gammaproteobacteria</taxon>
        <taxon>Cellvibrionales</taxon>
        <taxon>Spongiibacteraceae</taxon>
        <taxon>BD1-7 clade</taxon>
    </lineage>
</organism>
<dbReference type="OrthoDB" id="9815894at2"/>
<evidence type="ECO:0000313" key="3">
    <source>
        <dbReference type="EMBL" id="EAW31906.1"/>
    </source>
</evidence>
<proteinExistence type="predicted"/>
<evidence type="ECO:0000256" key="2">
    <source>
        <dbReference type="PROSITE-ProRule" id="PRU00339"/>
    </source>
</evidence>
<dbReference type="Gene3D" id="3.40.50.300">
    <property type="entry name" value="P-loop containing nucleotide triphosphate hydrolases"/>
    <property type="match status" value="1"/>
</dbReference>
<dbReference type="InterPro" id="IPR027417">
    <property type="entry name" value="P-loop_NTPase"/>
</dbReference>
<reference evidence="3 4" key="1">
    <citation type="journal article" date="2010" name="J. Bacteriol.">
        <title>Genome sequence of the oligotrophic marine Gammaproteobacterium HTCC2143, isolated from the Oregon Coast.</title>
        <authorList>
            <person name="Oh H.M."/>
            <person name="Kang I."/>
            <person name="Ferriera S."/>
            <person name="Giovannoni S.J."/>
            <person name="Cho J.C."/>
        </authorList>
    </citation>
    <scope>NUCLEOTIDE SEQUENCE [LARGE SCALE GENOMIC DNA]</scope>
    <source>
        <strain evidence="3 4">HTCC2143</strain>
    </source>
</reference>
<gene>
    <name evidence="3" type="ORF">GP2143_05630</name>
</gene>
<dbReference type="Pfam" id="PF13181">
    <property type="entry name" value="TPR_8"/>
    <property type="match status" value="1"/>
</dbReference>
<dbReference type="SUPFAM" id="SSF52540">
    <property type="entry name" value="P-loop containing nucleoside triphosphate hydrolases"/>
    <property type="match status" value="1"/>
</dbReference>
<dbReference type="PROSITE" id="PS50005">
    <property type="entry name" value="TPR"/>
    <property type="match status" value="2"/>
</dbReference>
<dbReference type="SMART" id="SM00028">
    <property type="entry name" value="TPR"/>
    <property type="match status" value="6"/>
</dbReference>
<feature type="repeat" description="TPR" evidence="2">
    <location>
        <begin position="250"/>
        <end position="283"/>
    </location>
</feature>
<dbReference type="Proteomes" id="UP000004931">
    <property type="component" value="Unassembled WGS sequence"/>
</dbReference>
<dbReference type="SUPFAM" id="SSF48452">
    <property type="entry name" value="TPR-like"/>
    <property type="match status" value="2"/>
</dbReference>
<protein>
    <submittedName>
        <fullName evidence="3">TPR domain protein</fullName>
    </submittedName>
</protein>
<feature type="repeat" description="TPR" evidence="2">
    <location>
        <begin position="284"/>
        <end position="317"/>
    </location>
</feature>
<keyword evidence="1" id="KW-0808">Transferase</keyword>
<dbReference type="AlphaFoldDB" id="A0YBH6"/>
<keyword evidence="2" id="KW-0802">TPR repeat</keyword>
<accession>A0YBH6</accession>
<dbReference type="EMBL" id="AAVT01000002">
    <property type="protein sequence ID" value="EAW31906.1"/>
    <property type="molecule type" value="Genomic_DNA"/>
</dbReference>
<dbReference type="InterPro" id="IPR011990">
    <property type="entry name" value="TPR-like_helical_dom_sf"/>
</dbReference>
<comment type="caution">
    <text evidence="3">The sequence shown here is derived from an EMBL/GenBank/DDBJ whole genome shotgun (WGS) entry which is preliminary data.</text>
</comment>